<evidence type="ECO:0000256" key="7">
    <source>
        <dbReference type="ARBA" id="ARBA00022857"/>
    </source>
</evidence>
<evidence type="ECO:0000256" key="2">
    <source>
        <dbReference type="ARBA" id="ARBA00002790"/>
    </source>
</evidence>
<evidence type="ECO:0000256" key="8">
    <source>
        <dbReference type="ARBA" id="ARBA00022884"/>
    </source>
</evidence>
<dbReference type="InterPro" id="IPR004652">
    <property type="entry name" value="DusB-like"/>
</dbReference>
<evidence type="ECO:0000256" key="4">
    <source>
        <dbReference type="ARBA" id="ARBA00022630"/>
    </source>
</evidence>
<dbReference type="PIRSF" id="PIRSF006621">
    <property type="entry name" value="Dus"/>
    <property type="match status" value="1"/>
</dbReference>
<dbReference type="NCBIfam" id="TIGR00737">
    <property type="entry name" value="nifR3_yhdG"/>
    <property type="match status" value="1"/>
</dbReference>
<dbReference type="InterPro" id="IPR018517">
    <property type="entry name" value="tRNA_hU_synthase_CS"/>
</dbReference>
<evidence type="ECO:0000256" key="5">
    <source>
        <dbReference type="ARBA" id="ARBA00022643"/>
    </source>
</evidence>
<dbReference type="InterPro" id="IPR024036">
    <property type="entry name" value="tRNA-dHydroUridine_Synthase_C"/>
</dbReference>
<dbReference type="CDD" id="cd02801">
    <property type="entry name" value="DUS_like_FMN"/>
    <property type="match status" value="1"/>
</dbReference>
<dbReference type="GO" id="GO:0000049">
    <property type="term" value="F:tRNA binding"/>
    <property type="evidence" value="ECO:0007669"/>
    <property type="project" value="UniProtKB-KW"/>
</dbReference>
<evidence type="ECO:0000313" key="17">
    <source>
        <dbReference type="Proteomes" id="UP000477083"/>
    </source>
</evidence>
<comment type="function">
    <text evidence="2 12">Catalyzes the synthesis of 5,6-dihydrouridine (D), a modified base found in the D-loop of most tRNAs, via the reduction of the C5-C6 double bond in target uridines.</text>
</comment>
<evidence type="ECO:0000256" key="10">
    <source>
        <dbReference type="ARBA" id="ARBA00048205"/>
    </source>
</evidence>
<protein>
    <recommendedName>
        <fullName evidence="12">tRNA-dihydrouridine synthase</fullName>
        <ecNumber evidence="12">1.3.1.-</ecNumber>
    </recommendedName>
</protein>
<dbReference type="InterPro" id="IPR001269">
    <property type="entry name" value="DUS_fam"/>
</dbReference>
<comment type="cofactor">
    <cofactor evidence="1 12 14">
        <name>FMN</name>
        <dbReference type="ChEBI" id="CHEBI:58210"/>
    </cofactor>
</comment>
<evidence type="ECO:0000256" key="3">
    <source>
        <dbReference type="ARBA" id="ARBA00022555"/>
    </source>
</evidence>
<evidence type="ECO:0000256" key="12">
    <source>
        <dbReference type="PIRNR" id="PIRNR006621"/>
    </source>
</evidence>
<sequence length="344" mass="35056">MSIQVANLTLDPPVMLAPMAGITDLPFRRLVARFGAGLVVSEMVASGEMVTARPSVRAKARIDLGLDAAGLTSVQLAGREPGPMAEAARMVADLGAQVVDINMGCPAKKVTGGASGSALMRVPDHALRLIEAVVGAVTVPVTLKMRLGWDSDCLNAADLASRAEAAGVRMVVVHGRTRMQFYKGRADWAAIAAVRAAVGIPVVANGDIVGADGARQALAQSGAAGVMVGRGAQGAPWRLAEIAHALHGTPAPEVPYGAARADLVAEHYEAILGFYGRDLGLRIARKHLGWYAGVAGAAAGLRAALMVAPGPGAVLALIRSGFAATDAASEAEAEADAQSERAAA</sequence>
<dbReference type="Pfam" id="PF01207">
    <property type="entry name" value="Dus"/>
    <property type="match status" value="1"/>
</dbReference>
<dbReference type="EMBL" id="WWNR01000011">
    <property type="protein sequence ID" value="MZQ90602.1"/>
    <property type="molecule type" value="Genomic_DNA"/>
</dbReference>
<keyword evidence="7" id="KW-0521">NADP</keyword>
<keyword evidence="4 12" id="KW-0285">Flavoprotein</keyword>
<dbReference type="PANTHER" id="PTHR45846:SF1">
    <property type="entry name" value="TRNA-DIHYDROURIDINE(47) SYNTHASE [NAD(P)(+)]-LIKE"/>
    <property type="match status" value="1"/>
</dbReference>
<accession>A0A6L8VM25</accession>
<evidence type="ECO:0000256" key="9">
    <source>
        <dbReference type="ARBA" id="ARBA00023002"/>
    </source>
</evidence>
<feature type="active site" description="Proton donor" evidence="13">
    <location>
        <position position="105"/>
    </location>
</feature>
<dbReference type="GO" id="GO:0017150">
    <property type="term" value="F:tRNA dihydrouridine synthase activity"/>
    <property type="evidence" value="ECO:0007669"/>
    <property type="project" value="InterPro"/>
</dbReference>
<dbReference type="Proteomes" id="UP000477083">
    <property type="component" value="Unassembled WGS sequence"/>
</dbReference>
<keyword evidence="14" id="KW-0547">Nucleotide-binding</keyword>
<evidence type="ECO:0000256" key="14">
    <source>
        <dbReference type="PIRSR" id="PIRSR006621-2"/>
    </source>
</evidence>
<dbReference type="EC" id="1.3.1.-" evidence="12"/>
<feature type="binding site" evidence="14">
    <location>
        <begin position="229"/>
        <end position="230"/>
    </location>
    <ligand>
        <name>FMN</name>
        <dbReference type="ChEBI" id="CHEBI:58210"/>
    </ligand>
</feature>
<keyword evidence="8" id="KW-0694">RNA-binding</keyword>
<gene>
    <name evidence="16" type="primary">dusB</name>
    <name evidence="16" type="ORF">GS660_16015</name>
</gene>
<dbReference type="InterPro" id="IPR035587">
    <property type="entry name" value="DUS-like_FMN-bd"/>
</dbReference>
<keyword evidence="6 12" id="KW-0819">tRNA processing</keyword>
<evidence type="ECO:0000313" key="16">
    <source>
        <dbReference type="EMBL" id="MZQ90602.1"/>
    </source>
</evidence>
<evidence type="ECO:0000256" key="13">
    <source>
        <dbReference type="PIRSR" id="PIRSR006621-1"/>
    </source>
</evidence>
<name>A0A6L8VM25_9RHOB</name>
<dbReference type="PANTHER" id="PTHR45846">
    <property type="entry name" value="TRNA-DIHYDROURIDINE(47) SYNTHASE [NAD(P)(+)]-LIKE"/>
    <property type="match status" value="1"/>
</dbReference>
<dbReference type="Gene3D" id="1.10.1200.80">
    <property type="entry name" value="Putative flavin oxidoreducatase, domain 2"/>
    <property type="match status" value="1"/>
</dbReference>
<comment type="similarity">
    <text evidence="12">Belongs to the dus family.</text>
</comment>
<feature type="binding site" evidence="14">
    <location>
        <position position="174"/>
    </location>
    <ligand>
        <name>FMN</name>
        <dbReference type="ChEBI" id="CHEBI:58210"/>
    </ligand>
</feature>
<comment type="catalytic activity">
    <reaction evidence="11">
        <text>a 5,6-dihydrouridine in tRNA + NAD(+) = a uridine in tRNA + NADH + H(+)</text>
        <dbReference type="Rhea" id="RHEA:54452"/>
        <dbReference type="Rhea" id="RHEA-COMP:13339"/>
        <dbReference type="Rhea" id="RHEA-COMP:13887"/>
        <dbReference type="ChEBI" id="CHEBI:15378"/>
        <dbReference type="ChEBI" id="CHEBI:57540"/>
        <dbReference type="ChEBI" id="CHEBI:57945"/>
        <dbReference type="ChEBI" id="CHEBI:65315"/>
        <dbReference type="ChEBI" id="CHEBI:74443"/>
    </reaction>
</comment>
<dbReference type="GO" id="GO:0050660">
    <property type="term" value="F:flavin adenine dinucleotide binding"/>
    <property type="evidence" value="ECO:0007669"/>
    <property type="project" value="InterPro"/>
</dbReference>
<comment type="caution">
    <text evidence="16">The sequence shown here is derived from an EMBL/GenBank/DDBJ whole genome shotgun (WGS) entry which is preliminary data.</text>
</comment>
<reference evidence="16 17" key="1">
    <citation type="submission" date="2020-01" db="EMBL/GenBank/DDBJ databases">
        <title>Frigidibacter albus SP32T (=CGMCC 1.13995T).</title>
        <authorList>
            <person name="Liao X."/>
        </authorList>
    </citation>
    <scope>NUCLEOTIDE SEQUENCE [LARGE SCALE GENOMIC DNA]</scope>
    <source>
        <strain evidence="16 17">SP32</strain>
    </source>
</reference>
<feature type="binding site" evidence="14">
    <location>
        <begin position="18"/>
        <end position="20"/>
    </location>
    <ligand>
        <name>FMN</name>
        <dbReference type="ChEBI" id="CHEBI:58210"/>
    </ligand>
</feature>
<keyword evidence="5 12" id="KW-0288">FMN</keyword>
<organism evidence="16 17">
    <name type="scientific">Frigidibacter albus</name>
    <dbReference type="NCBI Taxonomy" id="1465486"/>
    <lineage>
        <taxon>Bacteria</taxon>
        <taxon>Pseudomonadati</taxon>
        <taxon>Pseudomonadota</taxon>
        <taxon>Alphaproteobacteria</taxon>
        <taxon>Rhodobacterales</taxon>
        <taxon>Paracoccaceae</taxon>
        <taxon>Frigidibacter</taxon>
    </lineage>
</organism>
<feature type="domain" description="DUS-like FMN-binding" evidence="15">
    <location>
        <begin position="15"/>
        <end position="305"/>
    </location>
</feature>
<comment type="catalytic activity">
    <reaction evidence="10">
        <text>a 5,6-dihydrouridine in tRNA + NADP(+) = a uridine in tRNA + NADPH + H(+)</text>
        <dbReference type="Rhea" id="RHEA:23624"/>
        <dbReference type="Rhea" id="RHEA-COMP:13339"/>
        <dbReference type="Rhea" id="RHEA-COMP:13887"/>
        <dbReference type="ChEBI" id="CHEBI:15378"/>
        <dbReference type="ChEBI" id="CHEBI:57783"/>
        <dbReference type="ChEBI" id="CHEBI:58349"/>
        <dbReference type="ChEBI" id="CHEBI:65315"/>
        <dbReference type="ChEBI" id="CHEBI:74443"/>
    </reaction>
</comment>
<dbReference type="OrthoDB" id="9764501at2"/>
<keyword evidence="9 12" id="KW-0560">Oxidoreductase</keyword>
<feature type="binding site" evidence="14">
    <location>
        <position position="75"/>
    </location>
    <ligand>
        <name>FMN</name>
        <dbReference type="ChEBI" id="CHEBI:58210"/>
    </ligand>
</feature>
<evidence type="ECO:0000256" key="11">
    <source>
        <dbReference type="ARBA" id="ARBA00048802"/>
    </source>
</evidence>
<dbReference type="AlphaFoldDB" id="A0A6L8VM25"/>
<dbReference type="PROSITE" id="PS01136">
    <property type="entry name" value="UPF0034"/>
    <property type="match status" value="1"/>
</dbReference>
<keyword evidence="17" id="KW-1185">Reference proteome</keyword>
<proteinExistence type="inferred from homology"/>
<dbReference type="SUPFAM" id="SSF51395">
    <property type="entry name" value="FMN-linked oxidoreductases"/>
    <property type="match status" value="1"/>
</dbReference>
<evidence type="ECO:0000256" key="6">
    <source>
        <dbReference type="ARBA" id="ARBA00022694"/>
    </source>
</evidence>
<dbReference type="InterPro" id="IPR013785">
    <property type="entry name" value="Aldolase_TIM"/>
</dbReference>
<evidence type="ECO:0000259" key="15">
    <source>
        <dbReference type="Pfam" id="PF01207"/>
    </source>
</evidence>
<dbReference type="Gene3D" id="3.20.20.70">
    <property type="entry name" value="Aldolase class I"/>
    <property type="match status" value="1"/>
</dbReference>
<keyword evidence="3" id="KW-0820">tRNA-binding</keyword>
<feature type="binding site" evidence="14">
    <location>
        <position position="144"/>
    </location>
    <ligand>
        <name>FMN</name>
        <dbReference type="ChEBI" id="CHEBI:58210"/>
    </ligand>
</feature>
<evidence type="ECO:0000256" key="1">
    <source>
        <dbReference type="ARBA" id="ARBA00001917"/>
    </source>
</evidence>